<comment type="caution">
    <text evidence="1">The sequence shown here is derived from an EMBL/GenBank/DDBJ whole genome shotgun (WGS) entry which is preliminary data.</text>
</comment>
<organism evidence="1 2">
    <name type="scientific">Methylobacterium adhaesivum</name>
    <dbReference type="NCBI Taxonomy" id="333297"/>
    <lineage>
        <taxon>Bacteria</taxon>
        <taxon>Pseudomonadati</taxon>
        <taxon>Pseudomonadota</taxon>
        <taxon>Alphaproteobacteria</taxon>
        <taxon>Hyphomicrobiales</taxon>
        <taxon>Methylobacteriaceae</taxon>
        <taxon>Methylobacterium</taxon>
    </lineage>
</organism>
<gene>
    <name evidence="1" type="ORF">QWZ12_20830</name>
</gene>
<dbReference type="RefSeq" id="WP_238225320.1">
    <property type="nucleotide sequence ID" value="NZ_BPQD01000011.1"/>
</dbReference>
<evidence type="ECO:0000313" key="1">
    <source>
        <dbReference type="EMBL" id="MDN3593048.1"/>
    </source>
</evidence>
<protein>
    <submittedName>
        <fullName evidence="1">Abi family protein</fullName>
    </submittedName>
</protein>
<evidence type="ECO:0000313" key="2">
    <source>
        <dbReference type="Proteomes" id="UP001224644"/>
    </source>
</evidence>
<keyword evidence="2" id="KW-1185">Reference proteome</keyword>
<dbReference type="Proteomes" id="UP001224644">
    <property type="component" value="Unassembled WGS sequence"/>
</dbReference>
<dbReference type="EMBL" id="JAUFPX010000020">
    <property type="protein sequence ID" value="MDN3593048.1"/>
    <property type="molecule type" value="Genomic_DNA"/>
</dbReference>
<name>A0ABT8BPA1_9HYPH</name>
<reference evidence="2" key="1">
    <citation type="journal article" date="2019" name="Int. J. Syst. Evol. Microbiol.">
        <title>The Global Catalogue of Microorganisms (GCM) 10K type strain sequencing project: providing services to taxonomists for standard genome sequencing and annotation.</title>
        <authorList>
            <consortium name="The Broad Institute Genomics Platform"/>
            <consortium name="The Broad Institute Genome Sequencing Center for Infectious Disease"/>
            <person name="Wu L."/>
            <person name="Ma J."/>
        </authorList>
    </citation>
    <scope>NUCLEOTIDE SEQUENCE [LARGE SCALE GENOMIC DNA]</scope>
    <source>
        <strain evidence="2">CECT 7069</strain>
    </source>
</reference>
<proteinExistence type="predicted"/>
<accession>A0ABT8BPA1</accession>
<sequence length="362" mass="39837">MAESQVPFPYTPAEMAAIRASVSADRFATYLKEAKGNERYAVELYLYNARLAKAFLYPLHVTEVTLRNAIDDMLVALHGPDWPTNAGFRTILTPESLTSLDRARSRAREKQPNPPRGQVVATLTFDFWSNLFRHDYDRSLWQVNLPRVLTNAPKGTTRAGVQVLVRDINHLRNRIAHHEPLLHQPVRARHAEIVDLTGLISPVMSRWLKHFSTVAAVTRNKPGPNLVGQTVLSRCDPNFQPVRPEDTLRDVLAAYKADLPSLVCVDADGCPISLLSAADLLAYTASEAAAQGGIIDFNDHTVGSVLDAGTLKGRWVQLAGDAPLAELVDALKAPAVRGVVSVDTVAGRTVPRGVLLRAHRRY</sequence>